<evidence type="ECO:0000313" key="3">
    <source>
        <dbReference type="Proteomes" id="UP001164746"/>
    </source>
</evidence>
<dbReference type="EMBL" id="CP111028">
    <property type="protein sequence ID" value="WAR30481.1"/>
    <property type="molecule type" value="Genomic_DNA"/>
</dbReference>
<name>A0ABY7GBZ2_MYAAR</name>
<dbReference type="PANTHER" id="PTHR45632:SF17">
    <property type="entry name" value="KELCH-LIKE PROTEIN 31"/>
    <property type="match status" value="1"/>
</dbReference>
<dbReference type="SMART" id="SM00875">
    <property type="entry name" value="BACK"/>
    <property type="match status" value="1"/>
</dbReference>
<keyword evidence="3" id="KW-1185">Reference proteome</keyword>
<accession>A0ABY7GBZ2</accession>
<dbReference type="InterPro" id="IPR011705">
    <property type="entry name" value="BACK"/>
</dbReference>
<dbReference type="Proteomes" id="UP001164746">
    <property type="component" value="Chromosome 17"/>
</dbReference>
<dbReference type="InterPro" id="IPR011333">
    <property type="entry name" value="SKP1/BTB/POZ_sf"/>
</dbReference>
<organism evidence="2 3">
    <name type="scientific">Mya arenaria</name>
    <name type="common">Soft-shell clam</name>
    <dbReference type="NCBI Taxonomy" id="6604"/>
    <lineage>
        <taxon>Eukaryota</taxon>
        <taxon>Metazoa</taxon>
        <taxon>Spiralia</taxon>
        <taxon>Lophotrochozoa</taxon>
        <taxon>Mollusca</taxon>
        <taxon>Bivalvia</taxon>
        <taxon>Autobranchia</taxon>
        <taxon>Heteroconchia</taxon>
        <taxon>Euheterodonta</taxon>
        <taxon>Imparidentia</taxon>
        <taxon>Neoheterodontei</taxon>
        <taxon>Myida</taxon>
        <taxon>Myoidea</taxon>
        <taxon>Myidae</taxon>
        <taxon>Mya</taxon>
    </lineage>
</organism>
<feature type="non-terminal residue" evidence="2">
    <location>
        <position position="1"/>
    </location>
</feature>
<feature type="domain" description="BACK" evidence="1">
    <location>
        <begin position="27"/>
        <end position="129"/>
    </location>
</feature>
<dbReference type="Pfam" id="PF07707">
    <property type="entry name" value="BACK"/>
    <property type="match status" value="1"/>
</dbReference>
<evidence type="ECO:0000313" key="2">
    <source>
        <dbReference type="EMBL" id="WAR30481.1"/>
    </source>
</evidence>
<dbReference type="Gene3D" id="1.25.40.420">
    <property type="match status" value="1"/>
</dbReference>
<dbReference type="PROSITE" id="PS50007">
    <property type="entry name" value="PIPLC_X_DOMAIN"/>
    <property type="match status" value="1"/>
</dbReference>
<protein>
    <submittedName>
        <fullName evidence="2">KELC-like protein</fullName>
    </submittedName>
</protein>
<proteinExistence type="predicted"/>
<dbReference type="Gene3D" id="3.30.710.10">
    <property type="entry name" value="Potassium Channel Kv1.1, Chain A"/>
    <property type="match status" value="1"/>
</dbReference>
<sequence>MLNPLQIDILRDHCEELLLEQLKGDNCIEMYRLACLYNCPNLELKAWPSMLDGFTNLWKTYDYDNLTLNEIISIIREDRLVTLDEEHVCEAVCKWIDFDLDQRSKYAFKLLCHVRLPHISREYLVYHLSRVQYFIDDPQCRRLIEEVKHFHMLPARMLDYSSPRMKYRADDELEEVLLVITENSDDRGSFYQGGWCLWAFSYHQRRWFTLAPIPLADSPGQLKKVRVQHTMNARIITTTMGDEVFITSIDEDDSSLVLKLTSEFGFTDAGIELPVDSKILAITHSEGQL</sequence>
<dbReference type="PANTHER" id="PTHR45632">
    <property type="entry name" value="LD33804P"/>
    <property type="match status" value="1"/>
</dbReference>
<evidence type="ECO:0000259" key="1">
    <source>
        <dbReference type="SMART" id="SM00875"/>
    </source>
</evidence>
<reference evidence="2" key="1">
    <citation type="submission" date="2022-11" db="EMBL/GenBank/DDBJ databases">
        <title>Centuries of genome instability and evolution in soft-shell clam transmissible cancer (bioRxiv).</title>
        <authorList>
            <person name="Hart S.F.M."/>
            <person name="Yonemitsu M.A."/>
            <person name="Giersch R.M."/>
            <person name="Beal B.F."/>
            <person name="Arriagada G."/>
            <person name="Davis B.W."/>
            <person name="Ostrander E.A."/>
            <person name="Goff S.P."/>
            <person name="Metzger M.J."/>
        </authorList>
    </citation>
    <scope>NUCLEOTIDE SEQUENCE</scope>
    <source>
        <strain evidence="2">MELC-2E11</strain>
        <tissue evidence="2">Siphon/mantle</tissue>
    </source>
</reference>
<gene>
    <name evidence="2" type="ORF">MAR_033023</name>
</gene>